<feature type="transmembrane region" description="Helical" evidence="2">
    <location>
        <begin position="58"/>
        <end position="78"/>
    </location>
</feature>
<feature type="transmembrane region" description="Helical" evidence="2">
    <location>
        <begin position="90"/>
        <end position="112"/>
    </location>
</feature>
<feature type="transmembrane region" description="Helical" evidence="2">
    <location>
        <begin position="124"/>
        <end position="152"/>
    </location>
</feature>
<keyword evidence="2" id="KW-0812">Transmembrane</keyword>
<dbReference type="InterPro" id="IPR046291">
    <property type="entry name" value="DUF6328"/>
</dbReference>
<gene>
    <name evidence="3" type="ORF">L5G33_05005</name>
</gene>
<feature type="transmembrane region" description="Helical" evidence="2">
    <location>
        <begin position="158"/>
        <end position="183"/>
    </location>
</feature>
<comment type="caution">
    <text evidence="3">The sequence shown here is derived from an EMBL/GenBank/DDBJ whole genome shotgun (WGS) entry which is preliminary data.</text>
</comment>
<accession>A0ABS9IQJ7</accession>
<sequence>MNTRDGGIGDGGIGHGGIGHGGTSDGGTSDDADWNQNERDETQTQRLDRNWNSLLQELRVVQTGVQILTGFLLTLPFHDGFEDLGGALRVVYLITVSCAVAAAILLAAPVALHRALFRRHQIGLIVAYAHYLSFIGLTLLGLALSGAVTVVFGATAGTMSAVIAGVATFVVFASAWLVLPLWLRVTTDHHD</sequence>
<dbReference type="RefSeq" id="WP_236997053.1">
    <property type="nucleotide sequence ID" value="NZ_JAKKOR010000003.1"/>
</dbReference>
<dbReference type="Proteomes" id="UP001200110">
    <property type="component" value="Unassembled WGS sequence"/>
</dbReference>
<keyword evidence="4" id="KW-1185">Reference proteome</keyword>
<feature type="compositionally biased region" description="Gly residues" evidence="1">
    <location>
        <begin position="1"/>
        <end position="25"/>
    </location>
</feature>
<reference evidence="3 4" key="1">
    <citation type="submission" date="2022-01" db="EMBL/GenBank/DDBJ databases">
        <authorList>
            <person name="Huang Y."/>
        </authorList>
    </citation>
    <scope>NUCLEOTIDE SEQUENCE [LARGE SCALE GENOMIC DNA]</scope>
    <source>
        <strain evidence="3 4">HY366</strain>
    </source>
</reference>
<keyword evidence="2" id="KW-1133">Transmembrane helix</keyword>
<proteinExistence type="predicted"/>
<dbReference type="Pfam" id="PF19853">
    <property type="entry name" value="DUF6328"/>
    <property type="match status" value="1"/>
</dbReference>
<name>A0ABS9IQJ7_9ACTN</name>
<organism evidence="3 4">
    <name type="scientific">Gordonia liuliyuniae</name>
    <dbReference type="NCBI Taxonomy" id="2911517"/>
    <lineage>
        <taxon>Bacteria</taxon>
        <taxon>Bacillati</taxon>
        <taxon>Actinomycetota</taxon>
        <taxon>Actinomycetes</taxon>
        <taxon>Mycobacteriales</taxon>
        <taxon>Gordoniaceae</taxon>
        <taxon>Gordonia</taxon>
    </lineage>
</organism>
<keyword evidence="2" id="KW-0472">Membrane</keyword>
<feature type="region of interest" description="Disordered" evidence="1">
    <location>
        <begin position="1"/>
        <end position="45"/>
    </location>
</feature>
<protein>
    <submittedName>
        <fullName evidence="3">DUF6328 family protein</fullName>
    </submittedName>
</protein>
<dbReference type="EMBL" id="JAKKOR010000003">
    <property type="protein sequence ID" value="MCF8587829.1"/>
    <property type="molecule type" value="Genomic_DNA"/>
</dbReference>
<evidence type="ECO:0000313" key="4">
    <source>
        <dbReference type="Proteomes" id="UP001200110"/>
    </source>
</evidence>
<evidence type="ECO:0000313" key="3">
    <source>
        <dbReference type="EMBL" id="MCF8587829.1"/>
    </source>
</evidence>
<evidence type="ECO:0000256" key="2">
    <source>
        <dbReference type="SAM" id="Phobius"/>
    </source>
</evidence>
<evidence type="ECO:0000256" key="1">
    <source>
        <dbReference type="SAM" id="MobiDB-lite"/>
    </source>
</evidence>
<feature type="compositionally biased region" description="Basic and acidic residues" evidence="1">
    <location>
        <begin position="36"/>
        <end position="45"/>
    </location>
</feature>